<dbReference type="PROSITE" id="PS50110">
    <property type="entry name" value="RESPONSE_REGULATORY"/>
    <property type="match status" value="1"/>
</dbReference>
<evidence type="ECO:0000256" key="2">
    <source>
        <dbReference type="ARBA" id="ARBA00023015"/>
    </source>
</evidence>
<reference evidence="9 10" key="1">
    <citation type="journal article" date="2019" name="Anaerobe">
        <title>Detection of Robinsoniella peoriensis in multiple bone samples of a trauma patient.</title>
        <authorList>
            <person name="Schrottner P."/>
            <person name="Hartwich K."/>
            <person name="Bunk B."/>
            <person name="Schober I."/>
            <person name="Helbig S."/>
            <person name="Rudolph W.W."/>
            <person name="Gunzer F."/>
        </authorList>
    </citation>
    <scope>NUCLEOTIDE SEQUENCE [LARGE SCALE GENOMIC DNA]</scope>
    <source>
        <strain evidence="9 10">DSM 106044</strain>
    </source>
</reference>
<dbReference type="PROSITE" id="PS01124">
    <property type="entry name" value="HTH_ARAC_FAMILY_2"/>
    <property type="match status" value="1"/>
</dbReference>
<evidence type="ECO:0000256" key="6">
    <source>
        <dbReference type="PROSITE-ProRule" id="PRU00169"/>
    </source>
</evidence>
<dbReference type="InterPro" id="IPR011006">
    <property type="entry name" value="CheY-like_superfamily"/>
</dbReference>
<dbReference type="STRING" id="180332.GCA_000797495_02607"/>
<protein>
    <recommendedName>
        <fullName evidence="1">Stage 0 sporulation protein A homolog</fullName>
    </recommendedName>
</protein>
<dbReference type="SUPFAM" id="SSF46689">
    <property type="entry name" value="Homeodomain-like"/>
    <property type="match status" value="2"/>
</dbReference>
<gene>
    <name evidence="9" type="ORF">DSM106044_00079</name>
</gene>
<sequence>MRIIVVEDEPNTREGLIGIINRYTEHEIIYTAVNGKEGLENIRSLKPDLVVTDIRMPVMDGLTMLQTLHDEGEEFQSLLLTGYSEFEYARKALKLNVTEYILKPLDIEEFLKILKRVENKIEKTKIERVSTSQLLWSYLTGTEDEKHKILPVIEESLQVNKKVQISLFLVKGSSVARESTTEMMEETNSVLDAMCMENYYVIFLSQDVGFLVIVLDTERNRSLKRIFQMRVLEKIGKISECFCSYTTIYGVTGLDEKVQDLKELMRHAFSFPSGTILDEELLAGFQYENIEYPDSLERAVCREVRSGKAERIQELGEQFKKGVIQSKGHPECIREFTVRFTAGLLRVVNELKENLEKDNGIQYIVGNMAKSNSREELEHQFDKVMKTLSLNEDDLSGLTENGMILNVITFIRENYARDITLSETAAMCGVTPEYLSKIFYREMNVNFVAFLQNFRISMAKRLLSLGKCKIGEVSEAVGFHDQKYFVKVFKKICGVTPSDYKKEMNSQ</sequence>
<evidence type="ECO:0000259" key="7">
    <source>
        <dbReference type="PROSITE" id="PS01124"/>
    </source>
</evidence>
<evidence type="ECO:0000256" key="3">
    <source>
        <dbReference type="ARBA" id="ARBA00023125"/>
    </source>
</evidence>
<feature type="modified residue" description="4-aspartylphosphate" evidence="6">
    <location>
        <position position="53"/>
    </location>
</feature>
<keyword evidence="6" id="KW-0597">Phosphoprotein</keyword>
<keyword evidence="2" id="KW-0805">Transcription regulation</keyword>
<dbReference type="PANTHER" id="PTHR43280">
    <property type="entry name" value="ARAC-FAMILY TRANSCRIPTIONAL REGULATOR"/>
    <property type="match status" value="1"/>
</dbReference>
<dbReference type="CDD" id="cd17536">
    <property type="entry name" value="REC_YesN-like"/>
    <property type="match status" value="1"/>
</dbReference>
<evidence type="ECO:0000256" key="5">
    <source>
        <dbReference type="ARBA" id="ARBA00024867"/>
    </source>
</evidence>
<dbReference type="InterPro" id="IPR020449">
    <property type="entry name" value="Tscrpt_reg_AraC-type_HTH"/>
</dbReference>
<comment type="function">
    <text evidence="5">May play the central regulatory role in sporulation. It may be an element of the effector pathway responsible for the activation of sporulation genes in response to nutritional stress. Spo0A may act in concert with spo0H (a sigma factor) to control the expression of some genes that are critical to the sporulation process.</text>
</comment>
<dbReference type="InterPro" id="IPR018062">
    <property type="entry name" value="HTH_AraC-typ_CS"/>
</dbReference>
<evidence type="ECO:0000259" key="8">
    <source>
        <dbReference type="PROSITE" id="PS50110"/>
    </source>
</evidence>
<dbReference type="SMART" id="SM00342">
    <property type="entry name" value="HTH_ARAC"/>
    <property type="match status" value="1"/>
</dbReference>
<feature type="domain" description="Response regulatory" evidence="8">
    <location>
        <begin position="2"/>
        <end position="118"/>
    </location>
</feature>
<dbReference type="Pfam" id="PF12833">
    <property type="entry name" value="HTH_18"/>
    <property type="match status" value="1"/>
</dbReference>
<evidence type="ECO:0000256" key="1">
    <source>
        <dbReference type="ARBA" id="ARBA00018672"/>
    </source>
</evidence>
<proteinExistence type="predicted"/>
<dbReference type="GO" id="GO:0000160">
    <property type="term" value="P:phosphorelay signal transduction system"/>
    <property type="evidence" value="ECO:0007669"/>
    <property type="project" value="InterPro"/>
</dbReference>
<keyword evidence="3" id="KW-0238">DNA-binding</keyword>
<dbReference type="Gene3D" id="3.40.50.2300">
    <property type="match status" value="1"/>
</dbReference>
<dbReference type="Gene3D" id="1.10.10.60">
    <property type="entry name" value="Homeodomain-like"/>
    <property type="match status" value="2"/>
</dbReference>
<dbReference type="PANTHER" id="PTHR43280:SF2">
    <property type="entry name" value="HTH-TYPE TRANSCRIPTIONAL REGULATOR EXSA"/>
    <property type="match status" value="1"/>
</dbReference>
<dbReference type="AlphaFoldDB" id="A0A4U8QD48"/>
<dbReference type="GO" id="GO:0003700">
    <property type="term" value="F:DNA-binding transcription factor activity"/>
    <property type="evidence" value="ECO:0007669"/>
    <property type="project" value="InterPro"/>
</dbReference>
<dbReference type="RefSeq" id="WP_027296872.1">
    <property type="nucleotide sequence ID" value="NZ_CABMJZ010000074.1"/>
</dbReference>
<feature type="domain" description="HTH araC/xylS-type" evidence="7">
    <location>
        <begin position="405"/>
        <end position="503"/>
    </location>
</feature>
<dbReference type="InterPro" id="IPR001789">
    <property type="entry name" value="Sig_transdc_resp-reg_receiver"/>
</dbReference>
<dbReference type="GO" id="GO:0043565">
    <property type="term" value="F:sequence-specific DNA binding"/>
    <property type="evidence" value="ECO:0007669"/>
    <property type="project" value="InterPro"/>
</dbReference>
<keyword evidence="4" id="KW-0804">Transcription</keyword>
<comment type="caution">
    <text evidence="9">The sequence shown here is derived from an EMBL/GenBank/DDBJ whole genome shotgun (WGS) entry which is preliminary data.</text>
</comment>
<dbReference type="InterPro" id="IPR018060">
    <property type="entry name" value="HTH_AraC"/>
</dbReference>
<dbReference type="Proteomes" id="UP000306509">
    <property type="component" value="Unassembled WGS sequence"/>
</dbReference>
<dbReference type="InterPro" id="IPR009057">
    <property type="entry name" value="Homeodomain-like_sf"/>
</dbReference>
<dbReference type="Pfam" id="PF00072">
    <property type="entry name" value="Response_reg"/>
    <property type="match status" value="1"/>
</dbReference>
<dbReference type="EMBL" id="QGQD01000001">
    <property type="protein sequence ID" value="TLD03055.1"/>
    <property type="molecule type" value="Genomic_DNA"/>
</dbReference>
<dbReference type="SUPFAM" id="SSF52172">
    <property type="entry name" value="CheY-like"/>
    <property type="match status" value="1"/>
</dbReference>
<keyword evidence="10" id="KW-1185">Reference proteome</keyword>
<name>A0A4U8QD48_9FIRM</name>
<dbReference type="SMART" id="SM00448">
    <property type="entry name" value="REC"/>
    <property type="match status" value="1"/>
</dbReference>
<accession>A0A4U8QD48</accession>
<dbReference type="PRINTS" id="PR00032">
    <property type="entry name" value="HTHARAC"/>
</dbReference>
<evidence type="ECO:0000313" key="9">
    <source>
        <dbReference type="EMBL" id="TLD03055.1"/>
    </source>
</evidence>
<organism evidence="9 10">
    <name type="scientific">Robinsoniella peoriensis</name>
    <dbReference type="NCBI Taxonomy" id="180332"/>
    <lineage>
        <taxon>Bacteria</taxon>
        <taxon>Bacillati</taxon>
        <taxon>Bacillota</taxon>
        <taxon>Clostridia</taxon>
        <taxon>Lachnospirales</taxon>
        <taxon>Lachnospiraceae</taxon>
        <taxon>Robinsoniella</taxon>
    </lineage>
</organism>
<evidence type="ECO:0000313" key="10">
    <source>
        <dbReference type="Proteomes" id="UP000306509"/>
    </source>
</evidence>
<dbReference type="PROSITE" id="PS00041">
    <property type="entry name" value="HTH_ARAC_FAMILY_1"/>
    <property type="match status" value="1"/>
</dbReference>
<evidence type="ECO:0000256" key="4">
    <source>
        <dbReference type="ARBA" id="ARBA00023163"/>
    </source>
</evidence>